<evidence type="ECO:0000313" key="1">
    <source>
        <dbReference type="EMBL" id="WOH02047.1"/>
    </source>
</evidence>
<keyword evidence="2" id="KW-1185">Reference proteome</keyword>
<dbReference type="Gramene" id="KZM95491">
    <property type="protein sequence ID" value="KZM95491"/>
    <property type="gene ID" value="DCAR_018733"/>
</dbReference>
<organism evidence="1 2">
    <name type="scientific">Daucus carota subsp. sativus</name>
    <name type="common">Carrot</name>
    <dbReference type="NCBI Taxonomy" id="79200"/>
    <lineage>
        <taxon>Eukaryota</taxon>
        <taxon>Viridiplantae</taxon>
        <taxon>Streptophyta</taxon>
        <taxon>Embryophyta</taxon>
        <taxon>Tracheophyta</taxon>
        <taxon>Spermatophyta</taxon>
        <taxon>Magnoliopsida</taxon>
        <taxon>eudicotyledons</taxon>
        <taxon>Gunneridae</taxon>
        <taxon>Pentapetalae</taxon>
        <taxon>asterids</taxon>
        <taxon>campanulids</taxon>
        <taxon>Apiales</taxon>
        <taxon>Apiaceae</taxon>
        <taxon>Apioideae</taxon>
        <taxon>Scandiceae</taxon>
        <taxon>Daucinae</taxon>
        <taxon>Daucus</taxon>
        <taxon>Daucus sect. Daucus</taxon>
    </lineage>
</organism>
<dbReference type="AlphaFoldDB" id="A0A164Z7X4"/>
<gene>
    <name evidence="1" type="ORF">DCAR_0521435</name>
</gene>
<name>A0A164Z7X4_DAUCS</name>
<dbReference type="Proteomes" id="UP000077755">
    <property type="component" value="Chromosome 5"/>
</dbReference>
<reference evidence="1" key="1">
    <citation type="journal article" date="2016" name="Nat. Genet.">
        <title>A high-quality carrot genome assembly provides new insights into carotenoid accumulation and asterid genome evolution.</title>
        <authorList>
            <person name="Iorizzo M."/>
            <person name="Ellison S."/>
            <person name="Senalik D."/>
            <person name="Zeng P."/>
            <person name="Satapoomin P."/>
            <person name="Huang J."/>
            <person name="Bowman M."/>
            <person name="Iovene M."/>
            <person name="Sanseverino W."/>
            <person name="Cavagnaro P."/>
            <person name="Yildiz M."/>
            <person name="Macko-Podgorni A."/>
            <person name="Moranska E."/>
            <person name="Grzebelus E."/>
            <person name="Grzebelus D."/>
            <person name="Ashrafi H."/>
            <person name="Zheng Z."/>
            <person name="Cheng S."/>
            <person name="Spooner D."/>
            <person name="Van Deynze A."/>
            <person name="Simon P."/>
        </authorList>
    </citation>
    <scope>NUCLEOTIDE SEQUENCE</scope>
    <source>
        <tissue evidence="1">Leaf</tissue>
    </source>
</reference>
<dbReference type="EMBL" id="CP093347">
    <property type="protein sequence ID" value="WOH02047.1"/>
    <property type="molecule type" value="Genomic_DNA"/>
</dbReference>
<accession>A0A164Z7X4</accession>
<sequence>MTDNINFNGEPFLCQDHNLSDNIIMASDNYVIDGTDPHLVNLYHGKLYDIIGQEETARKVSFLIFQYTHAASRMRRWLGSLSALAPLNVARTYCVSPVKALISRPYMYIGSVQIRIQATQRVVDKPCLIIDQVSAQTFDAWNSSALNEEDLTLFFRSLFSAVSMFHQDGKYFGNIRAGIRISGNLPTLAFPAVFEAIQCEQGIRNDLKELHKMVLESKVSGACERKLFDELCQKYVGNHGSSAFLRDESFLITHCPVVWTSSDRYNFIRKLGEYRDFNKRYYESLVSDTLEQAIPIDFWTRIQTATPSSSASKLQRLYYHDNADTRTYLSTESIRHFHRCGYEHKTPGYPSNLDMEKLLYSVFPEAPAFLYEMMINKLYVRGHMMPSIINFLQIGPYKFNF</sequence>
<dbReference type="KEGG" id="dcr:108221022"/>
<proteinExistence type="predicted"/>
<reference evidence="1" key="2">
    <citation type="submission" date="2022-03" db="EMBL/GenBank/DDBJ databases">
        <title>Draft title - Genomic analysis of global carrot germplasm unveils the trajectory of domestication and the origin of high carotenoid orange carrot.</title>
        <authorList>
            <person name="Iorizzo M."/>
            <person name="Ellison S."/>
            <person name="Senalik D."/>
            <person name="Macko-Podgorni A."/>
            <person name="Grzebelus D."/>
            <person name="Bostan H."/>
            <person name="Rolling W."/>
            <person name="Curaba J."/>
            <person name="Simon P."/>
        </authorList>
    </citation>
    <scope>NUCLEOTIDE SEQUENCE</scope>
    <source>
        <tissue evidence="1">Leaf</tissue>
    </source>
</reference>
<evidence type="ECO:0000313" key="2">
    <source>
        <dbReference type="Proteomes" id="UP000077755"/>
    </source>
</evidence>
<protein>
    <submittedName>
        <fullName evidence="1">Uncharacterized protein</fullName>
    </submittedName>
</protein>